<dbReference type="Pfam" id="PF00041">
    <property type="entry name" value="fn3"/>
    <property type="match status" value="2"/>
</dbReference>
<evidence type="ECO:0000313" key="8">
    <source>
        <dbReference type="EMBL" id="EZH72511.1"/>
    </source>
</evidence>
<dbReference type="EMBL" id="AQRA01000008">
    <property type="protein sequence ID" value="EZH72511.1"/>
    <property type="molecule type" value="Genomic_DNA"/>
</dbReference>
<accession>A0A023BR93</accession>
<feature type="chain" id="PRO_5001511796" description="Fibronectin type-III domain-containing protein" evidence="6">
    <location>
        <begin position="24"/>
        <end position="1234"/>
    </location>
</feature>
<keyword evidence="2" id="KW-0378">Hydrolase</keyword>
<dbReference type="Proteomes" id="UP000023541">
    <property type="component" value="Unassembled WGS sequence"/>
</dbReference>
<dbReference type="Gene3D" id="2.130.10.10">
    <property type="entry name" value="YVTN repeat-like/Quinoprotein amine dehydrogenase"/>
    <property type="match status" value="4"/>
</dbReference>
<dbReference type="InterPro" id="IPR045474">
    <property type="entry name" value="GEVED"/>
</dbReference>
<dbReference type="InterPro" id="IPR003961">
    <property type="entry name" value="FN3_dom"/>
</dbReference>
<evidence type="ECO:0000256" key="2">
    <source>
        <dbReference type="ARBA" id="ARBA00022801"/>
    </source>
</evidence>
<dbReference type="STRING" id="1317122.ATO12_23980"/>
<evidence type="ECO:0000313" key="9">
    <source>
        <dbReference type="Proteomes" id="UP000023541"/>
    </source>
</evidence>
<keyword evidence="5" id="KW-0624">Polysaccharide degradation</keyword>
<gene>
    <name evidence="8" type="ORF">ATO12_23980</name>
</gene>
<dbReference type="Gene3D" id="2.60.40.10">
    <property type="entry name" value="Immunoglobulins"/>
    <property type="match status" value="2"/>
</dbReference>
<dbReference type="PROSITE" id="PS50853">
    <property type="entry name" value="FN3"/>
    <property type="match status" value="2"/>
</dbReference>
<dbReference type="InterPro" id="IPR013783">
    <property type="entry name" value="Ig-like_fold"/>
</dbReference>
<keyword evidence="3" id="KW-0119">Carbohydrate metabolism</keyword>
<comment type="caution">
    <text evidence="8">The sequence shown here is derived from an EMBL/GenBank/DDBJ whole genome shotgun (WGS) entry which is preliminary data.</text>
</comment>
<dbReference type="GO" id="GO:0010411">
    <property type="term" value="P:xyloglucan metabolic process"/>
    <property type="evidence" value="ECO:0007669"/>
    <property type="project" value="TreeGrafter"/>
</dbReference>
<evidence type="ECO:0000256" key="1">
    <source>
        <dbReference type="ARBA" id="ARBA00022729"/>
    </source>
</evidence>
<keyword evidence="4" id="KW-0326">Glycosidase</keyword>
<dbReference type="GO" id="GO:0016798">
    <property type="term" value="F:hydrolase activity, acting on glycosyl bonds"/>
    <property type="evidence" value="ECO:0007669"/>
    <property type="project" value="UniProtKB-KW"/>
</dbReference>
<feature type="domain" description="Fibronectin type-III" evidence="7">
    <location>
        <begin position="758"/>
        <end position="843"/>
    </location>
</feature>
<dbReference type="InterPro" id="IPR015943">
    <property type="entry name" value="WD40/YVTN_repeat-like_dom_sf"/>
</dbReference>
<evidence type="ECO:0000256" key="6">
    <source>
        <dbReference type="SAM" id="SignalP"/>
    </source>
</evidence>
<dbReference type="RefSeq" id="WP_131248865.1">
    <property type="nucleotide sequence ID" value="NZ_AQRA01000008.1"/>
</dbReference>
<dbReference type="InterPro" id="IPR052025">
    <property type="entry name" value="Xyloglucanase_GH74"/>
</dbReference>
<organism evidence="8 9">
    <name type="scientific">Aquimarina atlantica</name>
    <dbReference type="NCBI Taxonomy" id="1317122"/>
    <lineage>
        <taxon>Bacteria</taxon>
        <taxon>Pseudomonadati</taxon>
        <taxon>Bacteroidota</taxon>
        <taxon>Flavobacteriia</taxon>
        <taxon>Flavobacteriales</taxon>
        <taxon>Flavobacteriaceae</taxon>
        <taxon>Aquimarina</taxon>
    </lineage>
</organism>
<dbReference type="GO" id="GO:0000272">
    <property type="term" value="P:polysaccharide catabolic process"/>
    <property type="evidence" value="ECO:0007669"/>
    <property type="project" value="UniProtKB-KW"/>
</dbReference>
<feature type="domain" description="Fibronectin type-III" evidence="7">
    <location>
        <begin position="1003"/>
        <end position="1088"/>
    </location>
</feature>
<dbReference type="Pfam" id="PF20009">
    <property type="entry name" value="GEVED"/>
    <property type="match status" value="1"/>
</dbReference>
<dbReference type="CDD" id="cd00063">
    <property type="entry name" value="FN3"/>
    <property type="match status" value="2"/>
</dbReference>
<dbReference type="FunFam" id="2.60.40.10:FF:001114">
    <property type="entry name" value="Chitinase A1"/>
    <property type="match status" value="1"/>
</dbReference>
<dbReference type="eggNOG" id="COG3227">
    <property type="taxonomic scope" value="Bacteria"/>
</dbReference>
<name>A0A023BR93_9FLAO</name>
<evidence type="ECO:0000259" key="7">
    <source>
        <dbReference type="PROSITE" id="PS50853"/>
    </source>
</evidence>
<dbReference type="PANTHER" id="PTHR43739:SF5">
    <property type="entry name" value="EXO-ALPHA-SIALIDASE"/>
    <property type="match status" value="1"/>
</dbReference>
<dbReference type="InterPro" id="IPR036116">
    <property type="entry name" value="FN3_sf"/>
</dbReference>
<evidence type="ECO:0000256" key="4">
    <source>
        <dbReference type="ARBA" id="ARBA00023295"/>
    </source>
</evidence>
<reference evidence="8 9" key="1">
    <citation type="submission" date="2014-04" db="EMBL/GenBank/DDBJ databases">
        <title>Aquimarina sp. 22II-S11-z7 Genome Sequencing.</title>
        <authorList>
            <person name="Lai Q."/>
        </authorList>
    </citation>
    <scope>NUCLEOTIDE SEQUENCE [LARGE SCALE GENOMIC DNA]</scope>
    <source>
        <strain evidence="8 9">22II-S11-z7</strain>
    </source>
</reference>
<dbReference type="PANTHER" id="PTHR43739">
    <property type="entry name" value="XYLOGLUCANASE (EUROFUNG)"/>
    <property type="match status" value="1"/>
</dbReference>
<proteinExistence type="predicted"/>
<evidence type="ECO:0000256" key="5">
    <source>
        <dbReference type="ARBA" id="ARBA00023326"/>
    </source>
</evidence>
<keyword evidence="1 6" id="KW-0732">Signal</keyword>
<dbReference type="InterPro" id="IPR026444">
    <property type="entry name" value="Secre_tail"/>
</dbReference>
<dbReference type="OrthoDB" id="9757947at2"/>
<feature type="signal peptide" evidence="6">
    <location>
        <begin position="1"/>
        <end position="23"/>
    </location>
</feature>
<dbReference type="Pfam" id="PF18962">
    <property type="entry name" value="Por_Secre_tail"/>
    <property type="match status" value="1"/>
</dbReference>
<dbReference type="SMART" id="SM00060">
    <property type="entry name" value="FN3"/>
    <property type="match status" value="2"/>
</dbReference>
<sequence length="1234" mass="132757">MKKSLIILTALICYIGHSQYNSSAPWMEDLNQSKSSSGVNTPVKFQKITTAFNSYWADKNHKKKGSGYKPFKRWQEYWKNSLLPDGTVPTPEHLWRAWEEKNSMTSSTNAAASWVPMGPFNHEVTGSWSPGQGRVNVAIIDPNNPNTFYIGAPAGGIWKSTDKGANWTSLSDDLPQIGVSGIAIDPNNSNIIYISTGDDDANDSYSIGVLKSTDGGNTWAKTGLEFSNSQTTSNDIYIDPNNSNTLWVATSQGVYKTTNAGVAWTKTLNGDVKDIKLKPGDSNVIYAATKDSFYKSTNGGTSFTKMQSGLPSSSGRFVIEVTPANPNYVYVLSAKTRNANYAFQGLYRSTNSGDSFTKTQETTNIFESSQAWYDLALTVSDTNANTVFVGCLNVWKSTDGGNNFSVINGWANPQQATYTHADIHFLRYYNGKLMCGSDGGVYLSENNGGSFTDLTKGLQIGQFYRISVAANSSSNNVVGGLQDNGGYARNGNTWNNYFGADGMDCAVSGTNPNTYYGFIQGGGSLYKTTNRGTTQTHVTRGPEAGNWVTPLVSDKDGNIYAGYSSFYKLNNNSFQKLTTFNFGGKLDHIEVDPSNTNNIYVSRENNLYKSTNKGVNWTKIHTSATNITSIEVHNDNTNIIYISTSGYSSSGASNGVFKSTDQGSNFSNISGNLPSEAKNVVRHQKGTETIYVGTYLGVYYKQGNNNWENYSQNLPNVSVRDLEVNYKDEVLLAGTYGRGVWKVPLVGSTGGDTQAPSAPSNLTASNVTQNTIDLSWTASTDNVGVTGYDVYQGNTVIGTVTTTTYQATGLTANTAYSFKIKAKDAAGNQSNFSNTVTATTTDGGNPTNYCASNGQSVNDEYISNVKLGTINKTSTGASGGYSDFTAESTNLSKGNSNTITITPTWTGRKYNEGYSVWIDYNQDGDFADTGEQVWTNAASQTTPVSGNFTVPATAKDGNTRMRVSMRYNTIPGSCESFDYGEVEDYTVAIGGGSTGGDTQAPSAPTGLAASNVAQTTLTLSWNAATDNVGVTGYDVYQGSTNLGSVTATTRNITGLTASTTYQFTVKAKDAAGNVSGSSNTVNVTTTGGSSDPCAGVAEYNSSVNYQVGDRVTYQGYLYERTNSGWNNLGACGAFFAAPPFNTQLNNINSNDITTTDLKNSEFVISPVPAKGFITIQMNNAKDLDYRIINHIGQIVKNGKVSESKVELNGLPDGMYFFSVISNDKTLTKKFIIKQ</sequence>
<dbReference type="SUPFAM" id="SSF110296">
    <property type="entry name" value="Oligoxyloglucan reducing end-specific cellobiohydrolase"/>
    <property type="match status" value="2"/>
</dbReference>
<keyword evidence="9" id="KW-1185">Reference proteome</keyword>
<protein>
    <recommendedName>
        <fullName evidence="7">Fibronectin type-III domain-containing protein</fullName>
    </recommendedName>
</protein>
<dbReference type="NCBIfam" id="TIGR04183">
    <property type="entry name" value="Por_Secre_tail"/>
    <property type="match status" value="1"/>
</dbReference>
<dbReference type="SUPFAM" id="SSF49265">
    <property type="entry name" value="Fibronectin type III"/>
    <property type="match status" value="2"/>
</dbReference>
<dbReference type="AlphaFoldDB" id="A0A023BR93"/>
<dbReference type="eggNOG" id="COG4409">
    <property type="taxonomic scope" value="Bacteria"/>
</dbReference>
<evidence type="ECO:0000256" key="3">
    <source>
        <dbReference type="ARBA" id="ARBA00023277"/>
    </source>
</evidence>